<dbReference type="InterPro" id="IPR036291">
    <property type="entry name" value="NAD(P)-bd_dom_sf"/>
</dbReference>
<dbReference type="Gene3D" id="3.40.50.720">
    <property type="entry name" value="NAD(P)-binding Rossmann-like Domain"/>
    <property type="match status" value="1"/>
</dbReference>
<dbReference type="Pfam" id="PF00248">
    <property type="entry name" value="Aldo_ket_red"/>
    <property type="match status" value="1"/>
</dbReference>
<dbReference type="SUPFAM" id="SSF51735">
    <property type="entry name" value="NAD(P)-binding Rossmann-fold domains"/>
    <property type="match status" value="1"/>
</dbReference>
<dbReference type="InterPro" id="IPR036812">
    <property type="entry name" value="NAD(P)_OxRdtase_dom_sf"/>
</dbReference>
<dbReference type="EMBL" id="JADBEC010000002">
    <property type="protein sequence ID" value="MBE1508884.1"/>
    <property type="molecule type" value="Genomic_DNA"/>
</dbReference>
<evidence type="ECO:0000256" key="1">
    <source>
        <dbReference type="ARBA" id="ARBA00010928"/>
    </source>
</evidence>
<evidence type="ECO:0000256" key="2">
    <source>
        <dbReference type="ARBA" id="ARBA00023002"/>
    </source>
</evidence>
<gene>
    <name evidence="6" type="ORF">H4W29_006129</name>
</gene>
<evidence type="ECO:0000313" key="7">
    <source>
        <dbReference type="Proteomes" id="UP000620262"/>
    </source>
</evidence>
<evidence type="ECO:0000313" key="6">
    <source>
        <dbReference type="EMBL" id="MBE1508884.1"/>
    </source>
</evidence>
<dbReference type="SUPFAM" id="SSF51430">
    <property type="entry name" value="NAD(P)-linked oxidoreductase"/>
    <property type="match status" value="1"/>
</dbReference>
<dbReference type="Proteomes" id="UP000620262">
    <property type="component" value="Unassembled WGS sequence"/>
</dbReference>
<dbReference type="RefSeq" id="WP_192732410.1">
    <property type="nucleotide sequence ID" value="NZ_BAAAVL010000004.1"/>
</dbReference>
<keyword evidence="7" id="KW-1185">Reference proteome</keyword>
<evidence type="ECO:0000259" key="3">
    <source>
        <dbReference type="Pfam" id="PF00248"/>
    </source>
</evidence>
<name>A0ABR9J094_RHIVS</name>
<dbReference type="InterPro" id="IPR050984">
    <property type="entry name" value="Gfo/Idh/MocA_domain"/>
</dbReference>
<dbReference type="Pfam" id="PF01408">
    <property type="entry name" value="GFO_IDH_MocA"/>
    <property type="match status" value="1"/>
</dbReference>
<feature type="domain" description="Gfo/Idh/MocA-like oxidoreductase N-terminal" evidence="4">
    <location>
        <begin position="7"/>
        <end position="122"/>
    </location>
</feature>
<dbReference type="Gene3D" id="3.30.360.10">
    <property type="entry name" value="Dihydrodipicolinate Reductase, domain 2"/>
    <property type="match status" value="1"/>
</dbReference>
<dbReference type="InterPro" id="IPR055170">
    <property type="entry name" value="GFO_IDH_MocA-like_dom"/>
</dbReference>
<dbReference type="CDD" id="cd19082">
    <property type="entry name" value="AKR_AKR10A1_2"/>
    <property type="match status" value="1"/>
</dbReference>
<dbReference type="Pfam" id="PF22725">
    <property type="entry name" value="GFO_IDH_MocA_C3"/>
    <property type="match status" value="1"/>
</dbReference>
<dbReference type="Gene3D" id="3.20.20.100">
    <property type="entry name" value="NADP-dependent oxidoreductase domain"/>
    <property type="match status" value="1"/>
</dbReference>
<accession>A0ABR9J094</accession>
<comment type="similarity">
    <text evidence="1">Belongs to the Gfo/Idh/MocA family.</text>
</comment>
<feature type="domain" description="GFO/IDH/MocA-like oxidoreductase" evidence="5">
    <location>
        <begin position="136"/>
        <end position="258"/>
    </location>
</feature>
<evidence type="ECO:0000259" key="4">
    <source>
        <dbReference type="Pfam" id="PF01408"/>
    </source>
</evidence>
<dbReference type="PANTHER" id="PTHR22604:SF105">
    <property type="entry name" value="TRANS-1,2-DIHYDROBENZENE-1,2-DIOL DEHYDROGENASE"/>
    <property type="match status" value="1"/>
</dbReference>
<keyword evidence="2" id="KW-0560">Oxidoreductase</keyword>
<dbReference type="PANTHER" id="PTHR22604">
    <property type="entry name" value="OXIDOREDUCTASES"/>
    <property type="match status" value="1"/>
</dbReference>
<dbReference type="InterPro" id="IPR000683">
    <property type="entry name" value="Gfo/Idh/MocA-like_OxRdtase_N"/>
</dbReference>
<reference evidence="6 7" key="1">
    <citation type="submission" date="2020-10" db="EMBL/GenBank/DDBJ databases">
        <title>Sequencing the genomes of 1000 actinobacteria strains.</title>
        <authorList>
            <person name="Klenk H.-P."/>
        </authorList>
    </citation>
    <scope>NUCLEOTIDE SEQUENCE [LARGE SCALE GENOMIC DNA]</scope>
    <source>
        <strain evidence="6 7">DSM 7307</strain>
    </source>
</reference>
<dbReference type="InterPro" id="IPR023210">
    <property type="entry name" value="NADP_OxRdtase_dom"/>
</dbReference>
<evidence type="ECO:0000259" key="5">
    <source>
        <dbReference type="Pfam" id="PF22725"/>
    </source>
</evidence>
<organism evidence="6 7">
    <name type="scientific">Rhizobium viscosum</name>
    <name type="common">Arthrobacter viscosus</name>
    <dbReference type="NCBI Taxonomy" id="1673"/>
    <lineage>
        <taxon>Bacteria</taxon>
        <taxon>Pseudomonadati</taxon>
        <taxon>Pseudomonadota</taxon>
        <taxon>Alphaproteobacteria</taxon>
        <taxon>Hyphomicrobiales</taxon>
        <taxon>Rhizobiaceae</taxon>
        <taxon>Rhizobium/Agrobacterium group</taxon>
        <taxon>Rhizobium</taxon>
    </lineage>
</organism>
<feature type="domain" description="NADP-dependent oxidoreductase" evidence="3">
    <location>
        <begin position="384"/>
        <end position="664"/>
    </location>
</feature>
<proteinExistence type="inferred from homology"/>
<sequence>MTDTDRIRWGILGPGRIAGDFFAGVAQSRTGRVEAIATRNNPDRPGLAERFPGARILRGYDALLADKDIDAVYISTPHPTHAEWAIKAAKAGKHVLCEKPIGLSAAEAEAMQTAARAAGTFLGEAYMYRLHPLTLRLIELLKEKAIGDVRMVKSSFGFAKPFEEGHRLFANDLAGGGILDVGGYPVSMARLIAGIGQPNGLIEPDQVFGVGHLGSTGVDEWSVAILRFPNGVVAEVACSVSLAQDNVLRIFGTAGSIEIDHFWFAAGKQGGTAVIRLFDAAGKRRDIAVEEPRHVYSFEVDAAGEAIKAGRGEFAYPGMTAADTLGNLKVMDKWRASIGLEYALETPAIRTRTLTGETLRRRDQIVPRGRIPGVEKESSMLALGMMLFSTFPGAAIVLDEFFEAGGNLIDSAFQYGGGTQDRLIGEWVRSRGVRSEVVIIEKGAHSPLCYPDVIAKQLTTSLERMQTDYVDVYFMHRDNPDIPVGEFIDAMDAEVRAGRIRGPIGGSNWTRERMDQAIDYAERTGKTRPSILSNNFSLAEMVDPVWPGCIASSNTVWKNWLKARKVVNFAWSSQARGFFTDRAGRDKLSDRDLVRAWYSELNFQRKARAEELGLRLGKDPIQIALAYVLHQPWPVIPLIGPASLAELRHSLAASAIRLSPEEVRWLETGERA</sequence>
<comment type="caution">
    <text evidence="6">The sequence shown here is derived from an EMBL/GenBank/DDBJ whole genome shotgun (WGS) entry which is preliminary data.</text>
</comment>
<protein>
    <submittedName>
        <fullName evidence="6">Dehydrogenase/aryl-alcohol dehydrogenase-like putative oxidoreductase</fullName>
    </submittedName>
</protein>
<dbReference type="SUPFAM" id="SSF55347">
    <property type="entry name" value="Glyceraldehyde-3-phosphate dehydrogenase-like, C-terminal domain"/>
    <property type="match status" value="1"/>
</dbReference>